<accession>A0ABR7T2L0</accession>
<protein>
    <submittedName>
        <fullName evidence="1">Uncharacterized protein</fullName>
    </submittedName>
</protein>
<comment type="caution">
    <text evidence="1">The sequence shown here is derived from an EMBL/GenBank/DDBJ whole genome shotgun (WGS) entry which is preliminary data.</text>
</comment>
<keyword evidence="2" id="KW-1185">Reference proteome</keyword>
<reference evidence="1 2" key="1">
    <citation type="submission" date="2020-07" db="EMBL/GenBank/DDBJ databases">
        <title>Draft whole-genome sequence of Heliobacterium chlorum DSM 3682, type strain.</title>
        <authorList>
            <person name="Kyndt J.A."/>
            <person name="Meyer T.E."/>
            <person name="Imhoff J.F."/>
        </authorList>
    </citation>
    <scope>NUCLEOTIDE SEQUENCE [LARGE SCALE GENOMIC DNA]</scope>
    <source>
        <strain evidence="1 2">DSM 3682</strain>
    </source>
</reference>
<dbReference type="Proteomes" id="UP000617402">
    <property type="component" value="Unassembled WGS sequence"/>
</dbReference>
<organism evidence="1 2">
    <name type="scientific">Heliobacterium chlorum</name>
    <dbReference type="NCBI Taxonomy" id="2698"/>
    <lineage>
        <taxon>Bacteria</taxon>
        <taxon>Bacillati</taxon>
        <taxon>Bacillota</taxon>
        <taxon>Clostridia</taxon>
        <taxon>Eubacteriales</taxon>
        <taxon>Heliobacteriaceae</taxon>
        <taxon>Heliobacterium</taxon>
    </lineage>
</organism>
<sequence length="50" mass="5324">MQQDWATPVVGGSAAGNDVGAVRSGSKSDFLLCVVFKERRKSMAVSYGLF</sequence>
<dbReference type="RefSeq" id="WP_188039685.1">
    <property type="nucleotide sequence ID" value="NZ_JACVHF010000006.1"/>
</dbReference>
<evidence type="ECO:0000313" key="1">
    <source>
        <dbReference type="EMBL" id="MBC9784575.1"/>
    </source>
</evidence>
<name>A0ABR7T2L0_HELCL</name>
<evidence type="ECO:0000313" key="2">
    <source>
        <dbReference type="Proteomes" id="UP000617402"/>
    </source>
</evidence>
<proteinExistence type="predicted"/>
<gene>
    <name evidence="1" type="ORF">H1S01_08615</name>
</gene>
<dbReference type="EMBL" id="JACVHF010000006">
    <property type="protein sequence ID" value="MBC9784575.1"/>
    <property type="molecule type" value="Genomic_DNA"/>
</dbReference>